<reference evidence="2 3" key="1">
    <citation type="submission" date="2020-07" db="EMBL/GenBank/DDBJ databases">
        <title>Electron transfer.</title>
        <authorList>
            <person name="Huang L."/>
            <person name="Liu X."/>
            <person name="Zhou S."/>
        </authorList>
    </citation>
    <scope>NUCLEOTIDE SEQUENCE [LARGE SCALE GENOMIC DNA]</scope>
    <source>
        <strain evidence="2 3">Lx1</strain>
    </source>
</reference>
<name>A0A7D7A1Q0_9CLOT</name>
<evidence type="ECO:0000313" key="2">
    <source>
        <dbReference type="EMBL" id="QLY78100.1"/>
    </source>
</evidence>
<dbReference type="KEGG" id="cint:HZF06_13470"/>
<keyword evidence="1" id="KW-1133">Transmembrane helix</keyword>
<protein>
    <submittedName>
        <fullName evidence="2">ABC transporter permease</fullName>
    </submittedName>
</protein>
<feature type="transmembrane region" description="Helical" evidence="1">
    <location>
        <begin position="225"/>
        <end position="249"/>
    </location>
</feature>
<dbReference type="PANTHER" id="PTHR37305">
    <property type="entry name" value="INTEGRAL MEMBRANE PROTEIN-RELATED"/>
    <property type="match status" value="1"/>
</dbReference>
<feature type="transmembrane region" description="Helical" evidence="1">
    <location>
        <begin position="151"/>
        <end position="173"/>
    </location>
</feature>
<gene>
    <name evidence="2" type="ORF">HZF06_13470</name>
</gene>
<dbReference type="AlphaFoldDB" id="A0A7D7A1Q0"/>
<evidence type="ECO:0000256" key="1">
    <source>
        <dbReference type="SAM" id="Phobius"/>
    </source>
</evidence>
<dbReference type="RefSeq" id="WP_181600559.1">
    <property type="nucleotide sequence ID" value="NZ_CP059378.1"/>
</dbReference>
<evidence type="ECO:0000313" key="3">
    <source>
        <dbReference type="Proteomes" id="UP000512286"/>
    </source>
</evidence>
<keyword evidence="1" id="KW-0812">Transmembrane</keyword>
<feature type="transmembrane region" description="Helical" evidence="1">
    <location>
        <begin position="77"/>
        <end position="96"/>
    </location>
</feature>
<dbReference type="Proteomes" id="UP000512286">
    <property type="component" value="Chromosome"/>
</dbReference>
<feature type="transmembrane region" description="Helical" evidence="1">
    <location>
        <begin position="21"/>
        <end position="39"/>
    </location>
</feature>
<keyword evidence="1" id="KW-0472">Membrane</keyword>
<dbReference type="EMBL" id="CP059378">
    <property type="protein sequence ID" value="QLY78100.1"/>
    <property type="molecule type" value="Genomic_DNA"/>
</dbReference>
<dbReference type="PANTHER" id="PTHR37305:SF1">
    <property type="entry name" value="MEMBRANE PROTEIN"/>
    <property type="match status" value="1"/>
</dbReference>
<feature type="transmembrane region" description="Helical" evidence="1">
    <location>
        <begin position="180"/>
        <end position="205"/>
    </location>
</feature>
<proteinExistence type="predicted"/>
<sequence>MRNYSAFLKKEILEYTKTYKLLIMLMVFAFFGITNPLMAKLMPEILGSLMEDSITMTLPEATAFDAWTQFFKNATQIGLIVMVIIFSSVLSSELSKGTLINMLTKGLSRTAVILSKYTCMVLIWTISIALCFGLTYGYTVYLFPVNLTVNLLFSTFCLWLFGVFLLAVLLLAATLTKSNYGCLLITGTSVVVCMLVNVIPAAHRYNPISLATDNLGLITSSIEVSSLYCTIVISCLLSLLMVLLSVLIFRKKQM</sequence>
<organism evidence="2 3">
    <name type="scientific">Clostridium intestinale</name>
    <dbReference type="NCBI Taxonomy" id="36845"/>
    <lineage>
        <taxon>Bacteria</taxon>
        <taxon>Bacillati</taxon>
        <taxon>Bacillota</taxon>
        <taxon>Clostridia</taxon>
        <taxon>Eubacteriales</taxon>
        <taxon>Clostridiaceae</taxon>
        <taxon>Clostridium</taxon>
    </lineage>
</organism>
<accession>A0A7D7A1Q0</accession>
<feature type="transmembrane region" description="Helical" evidence="1">
    <location>
        <begin position="117"/>
        <end position="139"/>
    </location>
</feature>